<gene>
    <name evidence="6" type="ORF">IB75_00325</name>
</gene>
<comment type="caution">
    <text evidence="6">The sequence shown here is derived from an EMBL/GenBank/DDBJ whole genome shotgun (WGS) entry which is preliminary data.</text>
</comment>
<organism evidence="6 7">
    <name type="scientific">Nitrosococcus oceani C-27</name>
    <dbReference type="NCBI Taxonomy" id="314279"/>
    <lineage>
        <taxon>Bacteria</taxon>
        <taxon>Pseudomonadati</taxon>
        <taxon>Pseudomonadota</taxon>
        <taxon>Gammaproteobacteria</taxon>
        <taxon>Chromatiales</taxon>
        <taxon>Chromatiaceae</taxon>
        <taxon>Nitrosococcus</taxon>
    </lineage>
</organism>
<dbReference type="HAMAP" id="MF_00527">
    <property type="entry name" value="3MGH"/>
    <property type="match status" value="1"/>
</dbReference>
<evidence type="ECO:0000256" key="1">
    <source>
        <dbReference type="ARBA" id="ARBA00009232"/>
    </source>
</evidence>
<proteinExistence type="inferred from homology"/>
<dbReference type="CDD" id="cd00540">
    <property type="entry name" value="AAG"/>
    <property type="match status" value="1"/>
</dbReference>
<dbReference type="FunFam" id="3.10.300.10:FF:000001">
    <property type="entry name" value="Putative 3-methyladenine DNA glycosylase"/>
    <property type="match status" value="1"/>
</dbReference>
<keyword evidence="2 5" id="KW-0227">DNA damage</keyword>
<dbReference type="EC" id="3.2.2.-" evidence="5"/>
<evidence type="ECO:0000256" key="2">
    <source>
        <dbReference type="ARBA" id="ARBA00022763"/>
    </source>
</evidence>
<dbReference type="GO" id="GO:0003905">
    <property type="term" value="F:alkylbase DNA N-glycosylase activity"/>
    <property type="evidence" value="ECO:0007669"/>
    <property type="project" value="InterPro"/>
</dbReference>
<dbReference type="Proteomes" id="UP000028839">
    <property type="component" value="Unassembled WGS sequence"/>
</dbReference>
<dbReference type="InterPro" id="IPR003180">
    <property type="entry name" value="MPG"/>
</dbReference>
<keyword evidence="3 5" id="KW-0378">Hydrolase</keyword>
<dbReference type="GO" id="GO:0006284">
    <property type="term" value="P:base-excision repair"/>
    <property type="evidence" value="ECO:0007669"/>
    <property type="project" value="InterPro"/>
</dbReference>
<keyword evidence="4 5" id="KW-0234">DNA repair</keyword>
<name>A0A0E2Z676_9GAMM</name>
<dbReference type="PANTHER" id="PTHR10429:SF0">
    <property type="entry name" value="DNA-3-METHYLADENINE GLYCOSYLASE"/>
    <property type="match status" value="1"/>
</dbReference>
<dbReference type="AlphaFoldDB" id="A0A0E2Z676"/>
<dbReference type="EMBL" id="JPGN01000004">
    <property type="protein sequence ID" value="KFI20949.1"/>
    <property type="molecule type" value="Genomic_DNA"/>
</dbReference>
<comment type="similarity">
    <text evidence="1 5">Belongs to the DNA glycosylase MPG family.</text>
</comment>
<dbReference type="SUPFAM" id="SSF50486">
    <property type="entry name" value="FMT C-terminal domain-like"/>
    <property type="match status" value="1"/>
</dbReference>
<dbReference type="InterPro" id="IPR036995">
    <property type="entry name" value="MPG_sf"/>
</dbReference>
<dbReference type="NCBIfam" id="NF002003">
    <property type="entry name" value="PRK00802.1-3"/>
    <property type="match status" value="1"/>
</dbReference>
<dbReference type="GO" id="GO:0003677">
    <property type="term" value="F:DNA binding"/>
    <property type="evidence" value="ECO:0007669"/>
    <property type="project" value="InterPro"/>
</dbReference>
<dbReference type="InterPro" id="IPR011034">
    <property type="entry name" value="Formyl_transferase-like_C_sf"/>
</dbReference>
<sequence length="201" mass="22255">MTDLLPPRFYARDALEVAADLLGASLCREQVVLRITEVEAYRWPEDTANHGRHGQTLRNEPLWGPPGRVYLYLCYGIHHLLNLVTGEEGQAAAVLIRACEPVAGLDLIQRRRRGKIKPGLLTGPGKVGAALGLDLSWNHHPLYEPGGLEVRRGTPVAALLAGPRVGIAYAHPEHRDAPWRLAIPDNPWVSCRSQLQPRQQN</sequence>
<evidence type="ECO:0000313" key="7">
    <source>
        <dbReference type="Proteomes" id="UP000028839"/>
    </source>
</evidence>
<dbReference type="OrthoDB" id="9794313at2"/>
<dbReference type="NCBIfam" id="TIGR00567">
    <property type="entry name" value="3mg"/>
    <property type="match status" value="1"/>
</dbReference>
<dbReference type="SMR" id="A0A0E2Z676"/>
<dbReference type="HOGENOM" id="CLU_060471_1_0_6"/>
<dbReference type="PANTHER" id="PTHR10429">
    <property type="entry name" value="DNA-3-METHYLADENINE GLYCOSYLASE"/>
    <property type="match status" value="1"/>
</dbReference>
<evidence type="ECO:0000256" key="5">
    <source>
        <dbReference type="HAMAP-Rule" id="MF_00527"/>
    </source>
</evidence>
<dbReference type="Pfam" id="PF02245">
    <property type="entry name" value="Pur_DNA_glyco"/>
    <property type="match status" value="1"/>
</dbReference>
<reference evidence="6 7" key="1">
    <citation type="submission" date="2014-07" db="EMBL/GenBank/DDBJ databases">
        <title>Comparative analysis of Nitrosococcus oceani genome inventories of strains from Pacific and Atlantic gyres.</title>
        <authorList>
            <person name="Lim C.K."/>
            <person name="Wang L."/>
            <person name="Sayavedra-Soto L.A."/>
            <person name="Klotz M.G."/>
        </authorList>
    </citation>
    <scope>NUCLEOTIDE SEQUENCE [LARGE SCALE GENOMIC DNA]</scope>
    <source>
        <strain evidence="6 7">C-27</strain>
    </source>
</reference>
<protein>
    <recommendedName>
        <fullName evidence="5">Putative 3-methyladenine DNA glycosylase</fullName>
        <ecNumber evidence="5">3.2.2.-</ecNumber>
    </recommendedName>
</protein>
<evidence type="ECO:0000313" key="6">
    <source>
        <dbReference type="EMBL" id="KFI20949.1"/>
    </source>
</evidence>
<dbReference type="Gene3D" id="3.10.300.10">
    <property type="entry name" value="Methylpurine-DNA glycosylase (MPG)"/>
    <property type="match status" value="1"/>
</dbReference>
<evidence type="ECO:0000256" key="4">
    <source>
        <dbReference type="ARBA" id="ARBA00023204"/>
    </source>
</evidence>
<accession>A0A0E2Z676</accession>
<evidence type="ECO:0000256" key="3">
    <source>
        <dbReference type="ARBA" id="ARBA00022801"/>
    </source>
</evidence>